<keyword evidence="3" id="KW-1185">Reference proteome</keyword>
<accession>A0A834RKY6</accession>
<reference evidence="1" key="2">
    <citation type="submission" date="2020-01" db="EMBL/GenBank/DDBJ databases">
        <authorList>
            <person name="Korhonen P.K.K."/>
            <person name="Guangxu M.G."/>
            <person name="Wang T.W."/>
            <person name="Stroehlein A.J.S."/>
            <person name="Young N.D."/>
            <person name="Ang C.-S.A."/>
            <person name="Fernando D.W.F."/>
            <person name="Lu H.L."/>
            <person name="Taylor S.T."/>
            <person name="Ehtesham M.E.M."/>
            <person name="Najaraj S.H.N."/>
            <person name="Harsha G.H.G."/>
            <person name="Madugundu A.M."/>
            <person name="Renuse S.R."/>
            <person name="Holt D.H."/>
            <person name="Pandey A.P."/>
            <person name="Papenfuss A.P."/>
            <person name="Gasser R.B.G."/>
            <person name="Fischer K.F."/>
        </authorList>
    </citation>
    <scope>NUCLEOTIDE SEQUENCE</scope>
    <source>
        <strain evidence="1">SSS_KF_BRIS2020</strain>
    </source>
</reference>
<evidence type="ECO:0000313" key="3">
    <source>
        <dbReference type="Proteomes" id="UP000070412"/>
    </source>
</evidence>
<sequence length="217" mass="25398">MNNKSIQNVELILEQFLDYHIVYQWDKAKEYLEYERDQFRTKNSHSIITNMLNCLLQLIVADRNYLSLQFFSSKVFQRKDQLRITYENLRTEFGRLEERSNQIFLRLNPTSSNCNSFNEPNNFSNNFGSKIPNAARLDSEPAKDALDCLEIFSDVDEKKIKPIFSNPNYLCNSWRDSSEAPSPSKPNNGFLSKFLKKFSSIHSITPSDSPRQVFECH</sequence>
<evidence type="ECO:0000313" key="2">
    <source>
        <dbReference type="EnsemblMetazoa" id="KAF7496553.1"/>
    </source>
</evidence>
<dbReference type="GO" id="GO:0061462">
    <property type="term" value="P:protein localization to lysosome"/>
    <property type="evidence" value="ECO:0007669"/>
    <property type="project" value="TreeGrafter"/>
</dbReference>
<dbReference type="AlphaFoldDB" id="A0A834RKY6"/>
<dbReference type="GO" id="GO:1904262">
    <property type="term" value="P:negative regulation of TORC1 signaling"/>
    <property type="evidence" value="ECO:0007669"/>
    <property type="project" value="TreeGrafter"/>
</dbReference>
<dbReference type="EMBL" id="WVUK01000005">
    <property type="protein sequence ID" value="KAF7496553.1"/>
    <property type="molecule type" value="Genomic_DNA"/>
</dbReference>
<reference evidence="2" key="3">
    <citation type="submission" date="2022-06" db="UniProtKB">
        <authorList>
            <consortium name="EnsemblMetazoa"/>
        </authorList>
    </citation>
    <scope>IDENTIFICATION</scope>
</reference>
<protein>
    <submittedName>
        <fullName evidence="1 2">Uncharacterized protein</fullName>
    </submittedName>
</protein>
<dbReference type="Pfam" id="PF09404">
    <property type="entry name" value="C12orf66_like"/>
    <property type="match status" value="1"/>
</dbReference>
<dbReference type="PANTHER" id="PTHR31581">
    <property type="entry name" value="KICSTOR COMPLEX PROTEIN C12ORF66"/>
    <property type="match status" value="1"/>
</dbReference>
<dbReference type="OrthoDB" id="18134at2759"/>
<dbReference type="Proteomes" id="UP000070412">
    <property type="component" value="Unassembled WGS sequence"/>
</dbReference>
<gene>
    <name evidence="1" type="ORF">SSS_8018</name>
</gene>
<dbReference type="InterPro" id="IPR018544">
    <property type="entry name" value="KICS_2"/>
</dbReference>
<dbReference type="GO" id="GO:0034198">
    <property type="term" value="P:cellular response to amino acid starvation"/>
    <property type="evidence" value="ECO:0007669"/>
    <property type="project" value="TreeGrafter"/>
</dbReference>
<reference evidence="3" key="1">
    <citation type="journal article" date="2020" name="PLoS Negl. Trop. Dis.">
        <title>High-quality nuclear genome for Sarcoptes scabiei-A critical resource for a neglected parasite.</title>
        <authorList>
            <person name="Korhonen P.K."/>
            <person name="Gasser R.B."/>
            <person name="Ma G."/>
            <person name="Wang T."/>
            <person name="Stroehlein A.J."/>
            <person name="Young N.D."/>
            <person name="Ang C.S."/>
            <person name="Fernando D.D."/>
            <person name="Lu H.C."/>
            <person name="Taylor S."/>
            <person name="Reynolds S.L."/>
            <person name="Mofiz E."/>
            <person name="Najaraj S.H."/>
            <person name="Gowda H."/>
            <person name="Madugundu A."/>
            <person name="Renuse S."/>
            <person name="Holt D."/>
            <person name="Pandey A."/>
            <person name="Papenfuss A.T."/>
            <person name="Fischer K."/>
        </authorList>
    </citation>
    <scope>NUCLEOTIDE SEQUENCE [LARGE SCALE GENOMIC DNA]</scope>
</reference>
<name>A0A834RKY6_SARSC</name>
<dbReference type="EnsemblMetazoa" id="SSS_8018s_mrna">
    <property type="protein sequence ID" value="KAF7496553.1"/>
    <property type="gene ID" value="SSS_8018"/>
</dbReference>
<proteinExistence type="predicted"/>
<evidence type="ECO:0000313" key="1">
    <source>
        <dbReference type="EMBL" id="KAF7496553.1"/>
    </source>
</evidence>
<dbReference type="PANTHER" id="PTHR31581:SF1">
    <property type="entry name" value="KICSTOR SUBUNIT 2"/>
    <property type="match status" value="1"/>
</dbReference>
<organism evidence="1">
    <name type="scientific">Sarcoptes scabiei</name>
    <name type="common">Itch mite</name>
    <name type="synonym">Acarus scabiei</name>
    <dbReference type="NCBI Taxonomy" id="52283"/>
    <lineage>
        <taxon>Eukaryota</taxon>
        <taxon>Metazoa</taxon>
        <taxon>Ecdysozoa</taxon>
        <taxon>Arthropoda</taxon>
        <taxon>Chelicerata</taxon>
        <taxon>Arachnida</taxon>
        <taxon>Acari</taxon>
        <taxon>Acariformes</taxon>
        <taxon>Sarcoptiformes</taxon>
        <taxon>Astigmata</taxon>
        <taxon>Psoroptidia</taxon>
        <taxon>Sarcoptoidea</taxon>
        <taxon>Sarcoptidae</taxon>
        <taxon>Sarcoptinae</taxon>
        <taxon>Sarcoptes</taxon>
    </lineage>
</organism>
<dbReference type="GO" id="GO:0042149">
    <property type="term" value="P:cellular response to glucose starvation"/>
    <property type="evidence" value="ECO:0007669"/>
    <property type="project" value="TreeGrafter"/>
</dbReference>